<dbReference type="Proteomes" id="UP000321353">
    <property type="component" value="Chromosome"/>
</dbReference>
<protein>
    <submittedName>
        <fullName evidence="2">Uncharacterized protein</fullName>
    </submittedName>
</protein>
<accession>A0A5B9ME30</accession>
<reference evidence="2 3" key="1">
    <citation type="submission" date="2019-02" db="EMBL/GenBank/DDBJ databases">
        <title>Planctomycetal bacteria perform biofilm scaping via a novel small molecule.</title>
        <authorList>
            <person name="Jeske O."/>
            <person name="Boedeker C."/>
            <person name="Wiegand S."/>
            <person name="Breitling P."/>
            <person name="Kallscheuer N."/>
            <person name="Jogler M."/>
            <person name="Rohde M."/>
            <person name="Petersen J."/>
            <person name="Medema M.H."/>
            <person name="Surup F."/>
            <person name="Jogler C."/>
        </authorList>
    </citation>
    <scope>NUCLEOTIDE SEQUENCE [LARGE SCALE GENOMIC DNA]</scope>
    <source>
        <strain evidence="2 3">Mal15</strain>
    </source>
</reference>
<dbReference type="KEGG" id="smam:Mal15_28250"/>
<organism evidence="2 3">
    <name type="scientific">Stieleria maiorica</name>
    <dbReference type="NCBI Taxonomy" id="2795974"/>
    <lineage>
        <taxon>Bacteria</taxon>
        <taxon>Pseudomonadati</taxon>
        <taxon>Planctomycetota</taxon>
        <taxon>Planctomycetia</taxon>
        <taxon>Pirellulales</taxon>
        <taxon>Pirellulaceae</taxon>
        <taxon>Stieleria</taxon>
    </lineage>
</organism>
<keyword evidence="1" id="KW-1133">Transmembrane helix</keyword>
<sequence>MSASTCTLPSSTSQMSWMDKINGPYHKQSLWLYTAIVLAHWCEHLAQAIQIYVLDWPIAESRGVLGLWYPWMVKSELLHYAYALIMLIAFWILRKGFGGQSYTWWMIAFWIQFWHHIEHALLQGQAIFQHNLFGSPVPVSIVQLVIPRVELHLFYNTVVFVPMVIAMFYHMFPLPGESGHQGCSCAWQPRAPKA</sequence>
<dbReference type="EMBL" id="CP036264">
    <property type="protein sequence ID" value="QEF98769.1"/>
    <property type="molecule type" value="Genomic_DNA"/>
</dbReference>
<keyword evidence="1" id="KW-0472">Membrane</keyword>
<proteinExistence type="predicted"/>
<gene>
    <name evidence="2" type="ORF">Mal15_28250</name>
</gene>
<evidence type="ECO:0000313" key="3">
    <source>
        <dbReference type="Proteomes" id="UP000321353"/>
    </source>
</evidence>
<keyword evidence="3" id="KW-1185">Reference proteome</keyword>
<feature type="transmembrane region" description="Helical" evidence="1">
    <location>
        <begin position="77"/>
        <end position="93"/>
    </location>
</feature>
<dbReference type="RefSeq" id="WP_147868265.1">
    <property type="nucleotide sequence ID" value="NZ_CP036264.1"/>
</dbReference>
<dbReference type="AlphaFoldDB" id="A0A5B9ME30"/>
<evidence type="ECO:0000313" key="2">
    <source>
        <dbReference type="EMBL" id="QEF98769.1"/>
    </source>
</evidence>
<evidence type="ECO:0000256" key="1">
    <source>
        <dbReference type="SAM" id="Phobius"/>
    </source>
</evidence>
<feature type="transmembrane region" description="Helical" evidence="1">
    <location>
        <begin position="153"/>
        <end position="172"/>
    </location>
</feature>
<keyword evidence="1" id="KW-0812">Transmembrane</keyword>
<name>A0A5B9ME30_9BACT</name>